<dbReference type="InterPro" id="IPR011251">
    <property type="entry name" value="Luciferase-like_dom"/>
</dbReference>
<reference evidence="6" key="2">
    <citation type="submission" date="2022-09" db="EMBL/GenBank/DDBJ databases">
        <title>Biosynthetic gene clusters of Dactylosporangioum fulvum.</title>
        <authorList>
            <person name="Caradec T."/>
        </authorList>
    </citation>
    <scope>NUCLEOTIDE SEQUENCE</scope>
    <source>
        <strain evidence="6">NRRL B-16292</strain>
    </source>
</reference>
<dbReference type="InterPro" id="IPR019921">
    <property type="entry name" value="Lucif-like_OxRdtase_Rv2161c"/>
</dbReference>
<organism evidence="6 7">
    <name type="scientific">Dactylosporangium fulvum</name>
    <dbReference type="NCBI Taxonomy" id="53359"/>
    <lineage>
        <taxon>Bacteria</taxon>
        <taxon>Bacillati</taxon>
        <taxon>Actinomycetota</taxon>
        <taxon>Actinomycetes</taxon>
        <taxon>Micromonosporales</taxon>
        <taxon>Micromonosporaceae</taxon>
        <taxon>Dactylosporangium</taxon>
    </lineage>
</organism>
<evidence type="ECO:0000256" key="2">
    <source>
        <dbReference type="ARBA" id="ARBA00022643"/>
    </source>
</evidence>
<dbReference type="InterPro" id="IPR050172">
    <property type="entry name" value="SsuD_RutA_monooxygenase"/>
</dbReference>
<dbReference type="EMBL" id="CP073720">
    <property type="protein sequence ID" value="UWP86882.1"/>
    <property type="molecule type" value="Genomic_DNA"/>
</dbReference>
<keyword evidence="3" id="KW-0560">Oxidoreductase</keyword>
<keyword evidence="7" id="KW-1185">Reference proteome</keyword>
<keyword evidence="2" id="KW-0288">FMN</keyword>
<proteinExistence type="predicted"/>
<dbReference type="SUPFAM" id="SSF51679">
    <property type="entry name" value="Bacterial luciferase-like"/>
    <property type="match status" value="1"/>
</dbReference>
<dbReference type="PANTHER" id="PTHR42847">
    <property type="entry name" value="ALKANESULFONATE MONOOXYGENASE"/>
    <property type="match status" value="1"/>
</dbReference>
<dbReference type="Pfam" id="PF00296">
    <property type="entry name" value="Bac_luciferase"/>
    <property type="match status" value="1"/>
</dbReference>
<keyword evidence="1" id="KW-0285">Flavoprotein</keyword>
<evidence type="ECO:0000313" key="6">
    <source>
        <dbReference type="EMBL" id="UWP86882.1"/>
    </source>
</evidence>
<dbReference type="InterPro" id="IPR036661">
    <property type="entry name" value="Luciferase-like_sf"/>
</dbReference>
<evidence type="ECO:0000313" key="7">
    <source>
        <dbReference type="Proteomes" id="UP001059617"/>
    </source>
</evidence>
<accession>A0ABY5WAI6</accession>
<name>A0ABY5WAI6_9ACTN</name>
<feature type="domain" description="Luciferase-like" evidence="5">
    <location>
        <begin position="1"/>
        <end position="218"/>
    </location>
</feature>
<dbReference type="RefSeq" id="WP_259866503.1">
    <property type="nucleotide sequence ID" value="NZ_BAAAST010000015.1"/>
</dbReference>
<keyword evidence="4" id="KW-0503">Monooxygenase</keyword>
<dbReference type="Gene3D" id="3.20.20.30">
    <property type="entry name" value="Luciferase-like domain"/>
    <property type="match status" value="1"/>
</dbReference>
<reference evidence="6" key="1">
    <citation type="submission" date="2021-04" db="EMBL/GenBank/DDBJ databases">
        <authorList>
            <person name="Hartkoorn R.C."/>
            <person name="Beaudoing E."/>
            <person name="Hot D."/>
        </authorList>
    </citation>
    <scope>NUCLEOTIDE SEQUENCE</scope>
    <source>
        <strain evidence="6">NRRL B-16292</strain>
    </source>
</reference>
<evidence type="ECO:0000256" key="3">
    <source>
        <dbReference type="ARBA" id="ARBA00023002"/>
    </source>
</evidence>
<evidence type="ECO:0000256" key="4">
    <source>
        <dbReference type="ARBA" id="ARBA00023033"/>
    </source>
</evidence>
<gene>
    <name evidence="6" type="ORF">Dfulv_22615</name>
</gene>
<dbReference type="NCBIfam" id="TIGR03619">
    <property type="entry name" value="F420_Rv2161c"/>
    <property type="match status" value="1"/>
</dbReference>
<evidence type="ECO:0000259" key="5">
    <source>
        <dbReference type="Pfam" id="PF00296"/>
    </source>
</evidence>
<protein>
    <submittedName>
        <fullName evidence="6">LLM class F420-dependent oxidoreductase</fullName>
    </submittedName>
</protein>
<evidence type="ECO:0000256" key="1">
    <source>
        <dbReference type="ARBA" id="ARBA00022630"/>
    </source>
</evidence>
<dbReference type="Proteomes" id="UP001059617">
    <property type="component" value="Chromosome"/>
</dbReference>
<sequence>MRFGILSPVVFRPPGQFNAWETSAGTAELVTVAEAADRLGYHHLTCSEHVGVPTRIAARGGGTYWDPLATLGFLAARTTNIRLATHVLVLGYHHPLDIAKRYGTLDRLSGGRVVLGLGVGSLKEEFALLGADFDGRGAAADDAIRALRAAWGQPVPEYEGTHYRFRDFLIDPHSPRPRVPLWIGGYTRRSLRRAVELGDAWVPFGLSPEQITTMLATVDPPEGFDVILTPPPLDPMADADGTRRHVEKMHAAGATMMNIVLRHRSVDHCVEQLAAFRQLFAEAEWSVPHEQVGTG</sequence>
<dbReference type="PANTHER" id="PTHR42847:SF4">
    <property type="entry name" value="ALKANESULFONATE MONOOXYGENASE-RELATED"/>
    <property type="match status" value="1"/>
</dbReference>